<evidence type="ECO:0000256" key="5">
    <source>
        <dbReference type="ARBA" id="ARBA00023136"/>
    </source>
</evidence>
<accession>A0ABR4BH98</accession>
<evidence type="ECO:0000313" key="8">
    <source>
        <dbReference type="EMBL" id="KAL2056807.1"/>
    </source>
</evidence>
<dbReference type="Pfam" id="PF04145">
    <property type="entry name" value="Ctr"/>
    <property type="match status" value="1"/>
</dbReference>
<dbReference type="PANTHER" id="PTHR12483:SF73">
    <property type="entry name" value="COPPER TRANSPORT PROTEIN CTR3"/>
    <property type="match status" value="1"/>
</dbReference>
<dbReference type="PANTHER" id="PTHR12483">
    <property type="entry name" value="SOLUTE CARRIER FAMILY 31 COPPER TRANSPORTERS"/>
    <property type="match status" value="1"/>
</dbReference>
<comment type="caution">
    <text evidence="8">The sequence shown here is derived from an EMBL/GenBank/DDBJ whole genome shotgun (WGS) entry which is preliminary data.</text>
</comment>
<keyword evidence="9" id="KW-1185">Reference proteome</keyword>
<reference evidence="8 9" key="1">
    <citation type="submission" date="2024-09" db="EMBL/GenBank/DDBJ databases">
        <title>Rethinking Asexuality: The Enigmatic Case of Functional Sexual Genes in Lepraria (Stereocaulaceae).</title>
        <authorList>
            <person name="Doellman M."/>
            <person name="Sun Y."/>
            <person name="Barcenas-Pena A."/>
            <person name="Lumbsch H.T."/>
            <person name="Grewe F."/>
        </authorList>
    </citation>
    <scope>NUCLEOTIDE SEQUENCE [LARGE SCALE GENOMIC DNA]</scope>
    <source>
        <strain evidence="8 9">Grewe 0041</strain>
    </source>
</reference>
<feature type="transmembrane region" description="Helical" evidence="6">
    <location>
        <begin position="107"/>
        <end position="123"/>
    </location>
</feature>
<evidence type="ECO:0000256" key="6">
    <source>
        <dbReference type="RuleBase" id="RU367022"/>
    </source>
</evidence>
<protein>
    <recommendedName>
        <fullName evidence="6">Copper transport protein</fullName>
    </recommendedName>
</protein>
<dbReference type="InterPro" id="IPR007274">
    <property type="entry name" value="Cop_transporter"/>
</dbReference>
<evidence type="ECO:0000256" key="2">
    <source>
        <dbReference type="ARBA" id="ARBA00006921"/>
    </source>
</evidence>
<keyword evidence="6" id="KW-0813">Transport</keyword>
<evidence type="ECO:0000256" key="7">
    <source>
        <dbReference type="SAM" id="SignalP"/>
    </source>
</evidence>
<evidence type="ECO:0000256" key="1">
    <source>
        <dbReference type="ARBA" id="ARBA00004141"/>
    </source>
</evidence>
<name>A0ABR4BH98_9LECA</name>
<evidence type="ECO:0000313" key="9">
    <source>
        <dbReference type="Proteomes" id="UP001590951"/>
    </source>
</evidence>
<keyword evidence="4 6" id="KW-1133">Transmembrane helix</keyword>
<organism evidence="8 9">
    <name type="scientific">Lepraria finkii</name>
    <dbReference type="NCBI Taxonomy" id="1340010"/>
    <lineage>
        <taxon>Eukaryota</taxon>
        <taxon>Fungi</taxon>
        <taxon>Dikarya</taxon>
        <taxon>Ascomycota</taxon>
        <taxon>Pezizomycotina</taxon>
        <taxon>Lecanoromycetes</taxon>
        <taxon>OSLEUM clade</taxon>
        <taxon>Lecanoromycetidae</taxon>
        <taxon>Lecanorales</taxon>
        <taxon>Lecanorineae</taxon>
        <taxon>Stereocaulaceae</taxon>
        <taxon>Lepraria</taxon>
    </lineage>
</organism>
<keyword evidence="6" id="KW-0187">Copper transport</keyword>
<keyword evidence="6" id="KW-0186">Copper</keyword>
<keyword evidence="5 6" id="KW-0472">Membrane</keyword>
<evidence type="ECO:0000256" key="4">
    <source>
        <dbReference type="ARBA" id="ARBA00022989"/>
    </source>
</evidence>
<dbReference type="EMBL" id="JBHFEH010000007">
    <property type="protein sequence ID" value="KAL2056807.1"/>
    <property type="molecule type" value="Genomic_DNA"/>
</dbReference>
<comment type="similarity">
    <text evidence="2 6">Belongs to the copper transporter (Ctr) (TC 1.A.56) family. SLC31A subfamily.</text>
</comment>
<comment type="subcellular location">
    <subcellularLocation>
        <location evidence="1 6">Membrane</location>
        <topology evidence="1 6">Multi-pass membrane protein</topology>
    </subcellularLocation>
</comment>
<keyword evidence="3 6" id="KW-0812">Transmembrane</keyword>
<sequence length="144" mass="16140">MFVGSCIGVICLVLLLEFLRRLQREYDRFIACENQQRSPKPGNRSSDPEEPPHLAVPLLQDWAKSLPPRESGSLPSITQQTVRALMYMLQFAVAYMIMLLAMYYNGYIIVCIFIGAFIGFFLFSRDGFVSANNGALSDNVACCA</sequence>
<evidence type="ECO:0000256" key="3">
    <source>
        <dbReference type="ARBA" id="ARBA00022692"/>
    </source>
</evidence>
<dbReference type="Proteomes" id="UP001590951">
    <property type="component" value="Unassembled WGS sequence"/>
</dbReference>
<keyword evidence="7" id="KW-0732">Signal</keyword>
<gene>
    <name evidence="8" type="ORF">ABVK25_003202</name>
</gene>
<keyword evidence="6" id="KW-0406">Ion transport</keyword>
<proteinExistence type="inferred from homology"/>
<feature type="signal peptide" evidence="7">
    <location>
        <begin position="1"/>
        <end position="24"/>
    </location>
</feature>
<feature type="chain" id="PRO_5046067519" description="Copper transport protein" evidence="7">
    <location>
        <begin position="25"/>
        <end position="144"/>
    </location>
</feature>